<dbReference type="GO" id="GO:0003886">
    <property type="term" value="F:DNA (cytosine-5-)-methyltransferase activity"/>
    <property type="evidence" value="ECO:0007669"/>
    <property type="project" value="UniProtKB-EC"/>
</dbReference>
<keyword evidence="1" id="KW-0489">Methyltransferase</keyword>
<keyword evidence="2" id="KW-0808">Transferase</keyword>
<dbReference type="GO" id="GO:0032259">
    <property type="term" value="P:methylation"/>
    <property type="evidence" value="ECO:0007669"/>
    <property type="project" value="UniProtKB-KW"/>
</dbReference>
<comment type="catalytic activity">
    <reaction evidence="4">
        <text>a 2'-deoxycytidine in DNA + S-adenosyl-L-methionine = a 5-methyl-2'-deoxycytidine in DNA + S-adenosyl-L-homocysteine + H(+)</text>
        <dbReference type="Rhea" id="RHEA:13681"/>
        <dbReference type="Rhea" id="RHEA-COMP:11369"/>
        <dbReference type="Rhea" id="RHEA-COMP:11370"/>
        <dbReference type="ChEBI" id="CHEBI:15378"/>
        <dbReference type="ChEBI" id="CHEBI:57856"/>
        <dbReference type="ChEBI" id="CHEBI:59789"/>
        <dbReference type="ChEBI" id="CHEBI:85452"/>
        <dbReference type="ChEBI" id="CHEBI:85454"/>
        <dbReference type="EC" id="2.1.1.37"/>
    </reaction>
</comment>
<dbReference type="GO" id="GO:0009307">
    <property type="term" value="P:DNA restriction-modification system"/>
    <property type="evidence" value="ECO:0007669"/>
    <property type="project" value="UniProtKB-KW"/>
</dbReference>
<evidence type="ECO:0000256" key="5">
    <source>
        <dbReference type="SAM" id="MobiDB-lite"/>
    </source>
</evidence>
<gene>
    <name evidence="6" type="ORF">C5O19_09460</name>
</gene>
<dbReference type="EMBL" id="PTRA01000001">
    <property type="protein sequence ID" value="PQA59828.1"/>
    <property type="molecule type" value="Genomic_DNA"/>
</dbReference>
<dbReference type="AlphaFoldDB" id="A0A2S7IQB4"/>
<name>A0A2S7IQB4_9BACT</name>
<dbReference type="InterPro" id="IPR001525">
    <property type="entry name" value="C5_MeTfrase"/>
</dbReference>
<evidence type="ECO:0000256" key="3">
    <source>
        <dbReference type="ARBA" id="ARBA00022747"/>
    </source>
</evidence>
<evidence type="ECO:0000256" key="2">
    <source>
        <dbReference type="ARBA" id="ARBA00022679"/>
    </source>
</evidence>
<organism evidence="6 7">
    <name type="scientific">Siphonobacter curvatus</name>
    <dbReference type="NCBI Taxonomy" id="2094562"/>
    <lineage>
        <taxon>Bacteria</taxon>
        <taxon>Pseudomonadati</taxon>
        <taxon>Bacteroidota</taxon>
        <taxon>Cytophagia</taxon>
        <taxon>Cytophagales</taxon>
        <taxon>Cytophagaceae</taxon>
        <taxon>Siphonobacter</taxon>
    </lineage>
</organism>
<dbReference type="SUPFAM" id="SSF53335">
    <property type="entry name" value="S-adenosyl-L-methionine-dependent methyltransferases"/>
    <property type="match status" value="1"/>
</dbReference>
<evidence type="ECO:0000256" key="1">
    <source>
        <dbReference type="ARBA" id="ARBA00022603"/>
    </source>
</evidence>
<dbReference type="RefSeq" id="WP_104711609.1">
    <property type="nucleotide sequence ID" value="NZ_PTRA01000001.1"/>
</dbReference>
<dbReference type="Pfam" id="PF00145">
    <property type="entry name" value="DNA_methylase"/>
    <property type="match status" value="1"/>
</dbReference>
<comment type="caution">
    <text evidence="6">The sequence shown here is derived from an EMBL/GenBank/DDBJ whole genome shotgun (WGS) entry which is preliminary data.</text>
</comment>
<dbReference type="Gene3D" id="3.90.120.10">
    <property type="entry name" value="DNA Methylase, subunit A, domain 2"/>
    <property type="match status" value="1"/>
</dbReference>
<feature type="region of interest" description="Disordered" evidence="5">
    <location>
        <begin position="217"/>
        <end position="251"/>
    </location>
</feature>
<keyword evidence="7" id="KW-1185">Reference proteome</keyword>
<accession>A0A2S7IQB4</accession>
<dbReference type="InterPro" id="IPR029063">
    <property type="entry name" value="SAM-dependent_MTases_sf"/>
</dbReference>
<keyword evidence="3" id="KW-0680">Restriction system</keyword>
<evidence type="ECO:0000256" key="4">
    <source>
        <dbReference type="ARBA" id="ARBA00047422"/>
    </source>
</evidence>
<sequence>MTAEFIDQQYGQSKPSSVEDPAPCITVNPHSALVQAFIVDPQWGGHSHSIEKPAHTIIARQDKAPASIVSPEWLLTNMHKNPGTSLDEAGPTLLTGNHHYLMSTNFANVGTPLDSPAPTITADSHWAYVMTVEKGPLPAILVYESDSEPVRKIKAFMAEYGIVDIKMRMLKVQELKLIQGFPANYYLAGSQTDQKKYIGNSVPPVFPKVWVEALAKGGKDETAQHHSPTQNPRRIPERAKKGAGYENTGVS</sequence>
<dbReference type="OrthoDB" id="32195at2"/>
<dbReference type="Proteomes" id="UP000239590">
    <property type="component" value="Unassembled WGS sequence"/>
</dbReference>
<evidence type="ECO:0000313" key="6">
    <source>
        <dbReference type="EMBL" id="PQA59828.1"/>
    </source>
</evidence>
<feature type="region of interest" description="Disordered" evidence="5">
    <location>
        <begin position="1"/>
        <end position="20"/>
    </location>
</feature>
<evidence type="ECO:0000313" key="7">
    <source>
        <dbReference type="Proteomes" id="UP000239590"/>
    </source>
</evidence>
<protein>
    <submittedName>
        <fullName evidence="6">Uncharacterized protein</fullName>
    </submittedName>
</protein>
<proteinExistence type="predicted"/>
<reference evidence="7" key="1">
    <citation type="submission" date="2018-02" db="EMBL/GenBank/DDBJ databases">
        <title>Genome sequencing of Solimonas sp. HR-BB.</title>
        <authorList>
            <person name="Lee Y."/>
            <person name="Jeon C.O."/>
        </authorList>
    </citation>
    <scope>NUCLEOTIDE SEQUENCE [LARGE SCALE GENOMIC DNA]</scope>
    <source>
        <strain evidence="7">HR-U</strain>
    </source>
</reference>